<feature type="coiled-coil region" evidence="1">
    <location>
        <begin position="857"/>
        <end position="932"/>
    </location>
</feature>
<feature type="region of interest" description="Disordered" evidence="2">
    <location>
        <begin position="532"/>
        <end position="554"/>
    </location>
</feature>
<feature type="coiled-coil region" evidence="1">
    <location>
        <begin position="701"/>
        <end position="728"/>
    </location>
</feature>
<feature type="region of interest" description="Disordered" evidence="2">
    <location>
        <begin position="468"/>
        <end position="494"/>
    </location>
</feature>
<evidence type="ECO:0000313" key="4">
    <source>
        <dbReference type="Proteomes" id="UP000216725"/>
    </source>
</evidence>
<dbReference type="EMBL" id="MWWR01000004">
    <property type="protein sequence ID" value="OZG52253.1"/>
    <property type="molecule type" value="Genomic_DNA"/>
</dbReference>
<name>A0A261EZJ2_9BIFI</name>
<feature type="region of interest" description="Disordered" evidence="2">
    <location>
        <begin position="1078"/>
        <end position="1110"/>
    </location>
</feature>
<feature type="compositionally biased region" description="Low complexity" evidence="2">
    <location>
        <begin position="1033"/>
        <end position="1053"/>
    </location>
</feature>
<protein>
    <submittedName>
        <fullName evidence="3">Uncharacterized protein</fullName>
    </submittedName>
</protein>
<feature type="region of interest" description="Disordered" evidence="2">
    <location>
        <begin position="968"/>
        <end position="1018"/>
    </location>
</feature>
<feature type="coiled-coil region" evidence="1">
    <location>
        <begin position="339"/>
        <end position="432"/>
    </location>
</feature>
<evidence type="ECO:0000256" key="1">
    <source>
        <dbReference type="SAM" id="Coils"/>
    </source>
</evidence>
<sequence length="1673" mass="182419">MPRISRIRYANIRYNNNKSSIPDLTFDLDGMNTVFRFENGGGKTVQVILLNGLFTQGGTRNLQKRNYADYFPTTQPSSVIVEWIPDGADPGNANLAAATASASSGGAGSPASRRRFITGLCARRQPTSDSTGTSAAGVSGLDMIAFVGDYEDGADCPYALPDFPATRHTAEGYVVPTWQEVTAFLKRMEREYGMRFHAYRLSNGEGRAYFADLEEHRIHRDEWTRVIAPINQDENGLSSFFEKYGTSEALIGSWFLDIAAQKADPKNSFEQTRDSAVAYARQRERLAGNYARAELFTTCAADLDALRDEQVERYRSARKNHLESLGSAAALHTALSGAKATAEAQENAANERIATVESDTTTTIERKYSHACVQADVTAQRAEELEALRREERDAADEANRRAQAEHTTMLLARDEEAVGEARRELDGAQARLEALRSPDDENHRKLAVWGPRLFAYYTEAEAQARDAAEAKRGERKQAERREDEARHAGEAARDELSTCDVTIQRGDDAVERFGKQADDFVAEYGPDGAGTGAGASAATTGSTGAAKHGAASDMTDDAAAESLPDAIVTARDAADAAATEAAAATRRCHEYDMLGDLAPDAFETVADAYTHDATAGDALAQEASTEREGTEARRAALAADAEQRTKRLGQLDGDLREARAHRARLDATLAWIRGSVLTLDRLGIDDPFDAELPGRIDTLHDQAQRDAETARGRQRDAEARRDELTNLGKGESRTIDASFVATLQDAGIDTIEGANYLAKYVDEARRDELVREYPMLPYALLITESSVARLESLDFQGTVSRPVAVMVREWVDGAGARGGVDAADNATTALNRLGDIFVYSRYDTRMLHPETLRRSIQKAAREAEDWRQRADSLQTQADDLMRIATRLSSDAFTREENDAATARVKELEAEQAATERNIADAKAEIARLEGVGAQLDALLSAEHDRAGRRQRRGNELDKLRDDYSERQALKKKADEARRRRAALERTIRDAQAEQSAQRRAADEAREAANALNGEAKDAHAKAQSYADYAGEAAGSTTGSTTGGVASTSATAAEPLDREEAERLAAQYDAIRHDVGANESQAQQQVDGARKHLDAAKRRRDATLRDSAKYGVTQEDARGMAYDDDRLAELSDAKDRTAAAATTATEEFVRAQTTAENARKDVQRTHADLRRYTQLEEALPADQIPDIDFEAELRELEARKKAASADAARAVERRRACDDAQNRLARWKDALPSYALSAEDLAIIAGRRGASDGDASHAATSASAAPQHAVPTTFRVPAHAAGADAHRPVPAEWHENLGIVDNDGLVKRAENLDARAQKTQTALGAAQNAVQRQLGNLQTKYSQESDPTLGKLISALRDAIDADAQNRTDVFPGQLTERRRSLGDAIGKLERDLTDNRNMRDHLIEHCVVLLGAMNKALGKAGDNSTIEIKGKPQKMLSIEVPKWDGADDCRERTERAFDEIIDAADAEPSTADETIKRTLTLPGLYKKVVRLESVKLTLYKVERDGAVKMTWDEAKTNSGGESTLSAFIVLSALMDFAGRDADGVLDVFSGRKDWKVLPMDNPFGKMNAEYLLEPMARMAASKHVQLLCWTGLTDASITRTFPNNYVERLANAGDGQRIVVAERISGGRRASAGAGADGTAGAAAGADESPAHRIDARHVEDLRAIQSTLFDF</sequence>
<keyword evidence="4" id="KW-1185">Reference proteome</keyword>
<feature type="compositionally biased region" description="Basic and acidic residues" evidence="2">
    <location>
        <begin position="968"/>
        <end position="992"/>
    </location>
</feature>
<feature type="compositionally biased region" description="Basic and acidic residues" evidence="2">
    <location>
        <begin position="1088"/>
        <end position="1108"/>
    </location>
</feature>
<keyword evidence="1" id="KW-0175">Coiled coil</keyword>
<comment type="caution">
    <text evidence="3">The sequence shown here is derived from an EMBL/GenBank/DDBJ whole genome shotgun (WGS) entry which is preliminary data.</text>
</comment>
<feature type="region of interest" description="Disordered" evidence="2">
    <location>
        <begin position="1033"/>
        <end position="1056"/>
    </location>
</feature>
<feature type="region of interest" description="Disordered" evidence="2">
    <location>
        <begin position="1630"/>
        <end position="1653"/>
    </location>
</feature>
<accession>A0A261EZJ2</accession>
<evidence type="ECO:0000313" key="3">
    <source>
        <dbReference type="EMBL" id="OZG52253.1"/>
    </source>
</evidence>
<evidence type="ECO:0000256" key="2">
    <source>
        <dbReference type="SAM" id="MobiDB-lite"/>
    </source>
</evidence>
<feature type="compositionally biased region" description="Low complexity" evidence="2">
    <location>
        <begin position="1256"/>
        <end position="1265"/>
    </location>
</feature>
<dbReference type="OrthoDB" id="3202351at2"/>
<dbReference type="Proteomes" id="UP000216725">
    <property type="component" value="Unassembled WGS sequence"/>
</dbReference>
<organism evidence="3 4">
    <name type="scientific">Pseudoscardovia radai</name>
    <dbReference type="NCBI Taxonomy" id="987066"/>
    <lineage>
        <taxon>Bacteria</taxon>
        <taxon>Bacillati</taxon>
        <taxon>Actinomycetota</taxon>
        <taxon>Actinomycetes</taxon>
        <taxon>Bifidobacteriales</taxon>
        <taxon>Bifidobacteriaceae</taxon>
        <taxon>Pseudoscardovia</taxon>
    </lineage>
</organism>
<feature type="compositionally biased region" description="Low complexity" evidence="2">
    <location>
        <begin position="1630"/>
        <end position="1648"/>
    </location>
</feature>
<gene>
    <name evidence="3" type="ORF">PSRA_0442</name>
</gene>
<feature type="region of interest" description="Disordered" evidence="2">
    <location>
        <begin position="701"/>
        <end position="728"/>
    </location>
</feature>
<feature type="region of interest" description="Disordered" evidence="2">
    <location>
        <begin position="1250"/>
        <end position="1269"/>
    </location>
</feature>
<dbReference type="RefSeq" id="WP_094660254.1">
    <property type="nucleotide sequence ID" value="NZ_MWWR01000004.1"/>
</dbReference>
<proteinExistence type="predicted"/>
<feature type="compositionally biased region" description="Low complexity" evidence="2">
    <location>
        <begin position="535"/>
        <end position="553"/>
    </location>
</feature>
<reference evidence="3 4" key="1">
    <citation type="journal article" date="2017" name="BMC Genomics">
        <title>Comparative genomic and phylogenomic analyses of the Bifidobacteriaceae family.</title>
        <authorList>
            <person name="Lugli G.A."/>
            <person name="Milani C."/>
            <person name="Turroni F."/>
            <person name="Duranti S."/>
            <person name="Mancabelli L."/>
            <person name="Mangifesta M."/>
            <person name="Ferrario C."/>
            <person name="Modesto M."/>
            <person name="Mattarelli P."/>
            <person name="Jiri K."/>
            <person name="van Sinderen D."/>
            <person name="Ventura M."/>
        </authorList>
    </citation>
    <scope>NUCLEOTIDE SEQUENCE [LARGE SCALE GENOMIC DNA]</scope>
    <source>
        <strain evidence="3 4">DSM 24742</strain>
    </source>
</reference>